<dbReference type="PIRSF" id="PIRSF016184">
    <property type="entry name" value="PhzC_PhzF"/>
    <property type="match status" value="1"/>
</dbReference>
<name>A0A382L090_9ZZZZ</name>
<dbReference type="EMBL" id="UINC01083232">
    <property type="protein sequence ID" value="SVC28742.1"/>
    <property type="molecule type" value="Genomic_DNA"/>
</dbReference>
<sequence length="263" mass="29516">MDIISLYQVDAFTNKIFAGNPAAVCPLEEWLSDEEMLSIASENNLSETAFVNINSTPFFIRWFTPTTEVDLCGHATLATARILLDEYLPKNTNEIIFNSHSGELKAFKKDGLIYLDFPRDEPREVEGNSLITQGLGKQPQQLFKGKDDFLAIFENEQVIKSMNPDFKKISELDSRGLIISAQGVNVDFVSRCFYPQSGIDEDPVTGSAHTLMVPYWAEVLKKNILTAHQCSLRGGYLECKLLQDRVFIGGSSVRYMEGKITLL</sequence>
<evidence type="ECO:0000313" key="3">
    <source>
        <dbReference type="EMBL" id="SVC28742.1"/>
    </source>
</evidence>
<gene>
    <name evidence="3" type="ORF">METZ01_LOCUS281596</name>
</gene>
<dbReference type="GO" id="GO:0016853">
    <property type="term" value="F:isomerase activity"/>
    <property type="evidence" value="ECO:0007669"/>
    <property type="project" value="UniProtKB-KW"/>
</dbReference>
<evidence type="ECO:0000256" key="1">
    <source>
        <dbReference type="ARBA" id="ARBA00008270"/>
    </source>
</evidence>
<dbReference type="PANTHER" id="PTHR13774:SF17">
    <property type="entry name" value="PHENAZINE BIOSYNTHESIS-LIKE DOMAIN-CONTAINING PROTEIN"/>
    <property type="match status" value="1"/>
</dbReference>
<dbReference type="Pfam" id="PF02567">
    <property type="entry name" value="PhzC-PhzF"/>
    <property type="match status" value="1"/>
</dbReference>
<dbReference type="AlphaFoldDB" id="A0A382L090"/>
<evidence type="ECO:0008006" key="4">
    <source>
        <dbReference type="Google" id="ProtNLM"/>
    </source>
</evidence>
<evidence type="ECO:0000256" key="2">
    <source>
        <dbReference type="ARBA" id="ARBA00023235"/>
    </source>
</evidence>
<comment type="similarity">
    <text evidence="1">Belongs to the PhzF family.</text>
</comment>
<dbReference type="PANTHER" id="PTHR13774">
    <property type="entry name" value="PHENAZINE BIOSYNTHESIS PROTEIN"/>
    <property type="match status" value="1"/>
</dbReference>
<dbReference type="SUPFAM" id="SSF54506">
    <property type="entry name" value="Diaminopimelate epimerase-like"/>
    <property type="match status" value="1"/>
</dbReference>
<dbReference type="GO" id="GO:0005737">
    <property type="term" value="C:cytoplasm"/>
    <property type="evidence" value="ECO:0007669"/>
    <property type="project" value="TreeGrafter"/>
</dbReference>
<organism evidence="3">
    <name type="scientific">marine metagenome</name>
    <dbReference type="NCBI Taxonomy" id="408172"/>
    <lineage>
        <taxon>unclassified sequences</taxon>
        <taxon>metagenomes</taxon>
        <taxon>ecological metagenomes</taxon>
    </lineage>
</organism>
<accession>A0A382L090</accession>
<protein>
    <recommendedName>
        <fullName evidence="4">Isomerase</fullName>
    </recommendedName>
</protein>
<dbReference type="NCBIfam" id="TIGR00654">
    <property type="entry name" value="PhzF_family"/>
    <property type="match status" value="1"/>
</dbReference>
<reference evidence="3" key="1">
    <citation type="submission" date="2018-05" db="EMBL/GenBank/DDBJ databases">
        <authorList>
            <person name="Lanie J.A."/>
            <person name="Ng W.-L."/>
            <person name="Kazmierczak K.M."/>
            <person name="Andrzejewski T.M."/>
            <person name="Davidsen T.M."/>
            <person name="Wayne K.J."/>
            <person name="Tettelin H."/>
            <person name="Glass J.I."/>
            <person name="Rusch D."/>
            <person name="Podicherti R."/>
            <person name="Tsui H.-C.T."/>
            <person name="Winkler M.E."/>
        </authorList>
    </citation>
    <scope>NUCLEOTIDE SEQUENCE</scope>
</reference>
<dbReference type="Gene3D" id="3.10.310.10">
    <property type="entry name" value="Diaminopimelate Epimerase, Chain A, domain 1"/>
    <property type="match status" value="2"/>
</dbReference>
<proteinExistence type="inferred from homology"/>
<dbReference type="InterPro" id="IPR003719">
    <property type="entry name" value="Phenazine_PhzF-like"/>
</dbReference>
<keyword evidence="2" id="KW-0413">Isomerase</keyword>